<proteinExistence type="predicted"/>
<evidence type="ECO:0000313" key="2">
    <source>
        <dbReference type="EMBL" id="KAJ1181537.1"/>
    </source>
</evidence>
<dbReference type="Proteomes" id="UP001066276">
    <property type="component" value="Chromosome 3_2"/>
</dbReference>
<sequence>MPTGQGRTSVGHSADGDLSTERRIVGARRHQVSHVAHFLDSAQFPKFIGDQILKAEGPITDREIAIAIKQLISGRMVGNIPRSKMTLSGA</sequence>
<comment type="caution">
    <text evidence="2">The sequence shown here is derived from an EMBL/GenBank/DDBJ whole genome shotgun (WGS) entry which is preliminary data.</text>
</comment>
<keyword evidence="3" id="KW-1185">Reference proteome</keyword>
<organism evidence="2 3">
    <name type="scientific">Pleurodeles waltl</name>
    <name type="common">Iberian ribbed newt</name>
    <dbReference type="NCBI Taxonomy" id="8319"/>
    <lineage>
        <taxon>Eukaryota</taxon>
        <taxon>Metazoa</taxon>
        <taxon>Chordata</taxon>
        <taxon>Craniata</taxon>
        <taxon>Vertebrata</taxon>
        <taxon>Euteleostomi</taxon>
        <taxon>Amphibia</taxon>
        <taxon>Batrachia</taxon>
        <taxon>Caudata</taxon>
        <taxon>Salamandroidea</taxon>
        <taxon>Salamandridae</taxon>
        <taxon>Pleurodelinae</taxon>
        <taxon>Pleurodeles</taxon>
    </lineage>
</organism>
<name>A0AAV7TXX5_PLEWA</name>
<dbReference type="EMBL" id="JANPWB010000006">
    <property type="protein sequence ID" value="KAJ1181537.1"/>
    <property type="molecule type" value="Genomic_DNA"/>
</dbReference>
<gene>
    <name evidence="2" type="ORF">NDU88_006744</name>
</gene>
<protein>
    <submittedName>
        <fullName evidence="2">Uncharacterized protein</fullName>
    </submittedName>
</protein>
<feature type="region of interest" description="Disordered" evidence="1">
    <location>
        <begin position="1"/>
        <end position="20"/>
    </location>
</feature>
<dbReference type="AlphaFoldDB" id="A0AAV7TXX5"/>
<reference evidence="2" key="1">
    <citation type="journal article" date="2022" name="bioRxiv">
        <title>Sequencing and chromosome-scale assembly of the giantPleurodeles waltlgenome.</title>
        <authorList>
            <person name="Brown T."/>
            <person name="Elewa A."/>
            <person name="Iarovenko S."/>
            <person name="Subramanian E."/>
            <person name="Araus A.J."/>
            <person name="Petzold A."/>
            <person name="Susuki M."/>
            <person name="Suzuki K.-i.T."/>
            <person name="Hayashi T."/>
            <person name="Toyoda A."/>
            <person name="Oliveira C."/>
            <person name="Osipova E."/>
            <person name="Leigh N.D."/>
            <person name="Simon A."/>
            <person name="Yun M.H."/>
        </authorList>
    </citation>
    <scope>NUCLEOTIDE SEQUENCE</scope>
    <source>
        <strain evidence="2">20211129_DDA</strain>
        <tissue evidence="2">Liver</tissue>
    </source>
</reference>
<accession>A0AAV7TXX5</accession>
<evidence type="ECO:0000256" key="1">
    <source>
        <dbReference type="SAM" id="MobiDB-lite"/>
    </source>
</evidence>
<evidence type="ECO:0000313" key="3">
    <source>
        <dbReference type="Proteomes" id="UP001066276"/>
    </source>
</evidence>
<feature type="compositionally biased region" description="Polar residues" evidence="1">
    <location>
        <begin position="1"/>
        <end position="11"/>
    </location>
</feature>